<dbReference type="CDD" id="cd07812">
    <property type="entry name" value="SRPBCC"/>
    <property type="match status" value="1"/>
</dbReference>
<dbReference type="RefSeq" id="WP_049893510.1">
    <property type="nucleotide sequence ID" value="NZ_FOTC01000002.1"/>
</dbReference>
<dbReference type="Pfam" id="PF10604">
    <property type="entry name" value="Polyketide_cyc2"/>
    <property type="match status" value="1"/>
</dbReference>
<dbReference type="InterPro" id="IPR019587">
    <property type="entry name" value="Polyketide_cyclase/dehydratase"/>
</dbReference>
<dbReference type="STRING" id="553466.SAMN04487950_2530"/>
<dbReference type="InterPro" id="IPR023393">
    <property type="entry name" value="START-like_dom_sf"/>
</dbReference>
<dbReference type="AlphaFoldDB" id="A0A1I4F058"/>
<reference evidence="2" key="1">
    <citation type="submission" date="2016-10" db="EMBL/GenBank/DDBJ databases">
        <authorList>
            <person name="Varghese N."/>
            <person name="Submissions S."/>
        </authorList>
    </citation>
    <scope>NUCLEOTIDE SEQUENCE [LARGE SCALE GENOMIC DNA]</scope>
    <source>
        <strain evidence="2">CGMCC 1.7738</strain>
    </source>
</reference>
<proteinExistence type="predicted"/>
<evidence type="ECO:0000313" key="2">
    <source>
        <dbReference type="Proteomes" id="UP000199607"/>
    </source>
</evidence>
<keyword evidence="2" id="KW-1185">Reference proteome</keyword>
<dbReference type="Proteomes" id="UP000199607">
    <property type="component" value="Unassembled WGS sequence"/>
</dbReference>
<organism evidence="1 2">
    <name type="scientific">Halogranum rubrum</name>
    <dbReference type="NCBI Taxonomy" id="553466"/>
    <lineage>
        <taxon>Archaea</taxon>
        <taxon>Methanobacteriati</taxon>
        <taxon>Methanobacteriota</taxon>
        <taxon>Stenosarchaea group</taxon>
        <taxon>Halobacteria</taxon>
        <taxon>Halobacteriales</taxon>
        <taxon>Haloferacaceae</taxon>
    </lineage>
</organism>
<protein>
    <submittedName>
        <fullName evidence="1">Carbon monoxide dehydrogenase subunit G</fullName>
    </submittedName>
</protein>
<dbReference type="SUPFAM" id="SSF55961">
    <property type="entry name" value="Bet v1-like"/>
    <property type="match status" value="1"/>
</dbReference>
<sequence length="144" mass="16644">MTVRVQRTFEFDADPERVWEFIADPAKRAEAISVVEEYEIDPHNERKAKWHIKLPIPLLNSTVGVETEDVTREEPRYVKFTGKSRALRVTGEHTIEEVAGGCKLHNEFVVDGRLPGVEKFFKRNLDRELDNLEDALRRDLGLTV</sequence>
<dbReference type="EMBL" id="FOTC01000002">
    <property type="protein sequence ID" value="SFL11294.1"/>
    <property type="molecule type" value="Genomic_DNA"/>
</dbReference>
<gene>
    <name evidence="1" type="ORF">SAMN04487950_2530</name>
</gene>
<dbReference type="Gene3D" id="3.30.530.20">
    <property type="match status" value="1"/>
</dbReference>
<accession>A0A1I4F058</accession>
<name>A0A1I4F058_9EURY</name>
<evidence type="ECO:0000313" key="1">
    <source>
        <dbReference type="EMBL" id="SFL11294.1"/>
    </source>
</evidence>